<sequence>MSDFVIFAAALAYVNAGFLGAPAVATYSAAPAVSSSYFQQAAAPVAVAHAAPVVSTYATAPVAIHAPAIGSSQQSVERALGGAQSVSHYSKALDSAFSSVRKFDTRITNDALRVAHAPLALAHAAPVVSSYSTPAIAHYSAAPAIAHYSAAPAITGSYFQSSAPVAVAHSPVVSAYSAPAPVATYAAHASPVVSAYSAGPIVTKSAVAYSPASVVSHTTFTGLGASYQW</sequence>
<accession>A0AAV8WI55</accession>
<dbReference type="GO" id="GO:0042302">
    <property type="term" value="F:structural constituent of cuticle"/>
    <property type="evidence" value="ECO:0007669"/>
    <property type="project" value="UniProtKB-KW"/>
</dbReference>
<evidence type="ECO:0000256" key="1">
    <source>
        <dbReference type="ARBA" id="ARBA00022460"/>
    </source>
</evidence>
<evidence type="ECO:0000313" key="3">
    <source>
        <dbReference type="EMBL" id="KAJ8926146.1"/>
    </source>
</evidence>
<organism evidence="3 4">
    <name type="scientific">Rhamnusium bicolor</name>
    <dbReference type="NCBI Taxonomy" id="1586634"/>
    <lineage>
        <taxon>Eukaryota</taxon>
        <taxon>Metazoa</taxon>
        <taxon>Ecdysozoa</taxon>
        <taxon>Arthropoda</taxon>
        <taxon>Hexapoda</taxon>
        <taxon>Insecta</taxon>
        <taxon>Pterygota</taxon>
        <taxon>Neoptera</taxon>
        <taxon>Endopterygota</taxon>
        <taxon>Coleoptera</taxon>
        <taxon>Polyphaga</taxon>
        <taxon>Cucujiformia</taxon>
        <taxon>Chrysomeloidea</taxon>
        <taxon>Cerambycidae</taxon>
        <taxon>Lepturinae</taxon>
        <taxon>Rhagiini</taxon>
        <taxon>Rhamnusium</taxon>
    </lineage>
</organism>
<dbReference type="EMBL" id="JANEYF010006010">
    <property type="protein sequence ID" value="KAJ8926146.1"/>
    <property type="molecule type" value="Genomic_DNA"/>
</dbReference>
<keyword evidence="1" id="KW-0193">Cuticle</keyword>
<dbReference type="PANTHER" id="PTHR39068">
    <property type="entry name" value="LARVAL/PUPAL CUTICLE PROTEIN H1C-LIKE PROTEIN-RELATED"/>
    <property type="match status" value="1"/>
</dbReference>
<keyword evidence="2" id="KW-0677">Repeat</keyword>
<evidence type="ECO:0000313" key="4">
    <source>
        <dbReference type="Proteomes" id="UP001162156"/>
    </source>
</evidence>
<proteinExistence type="predicted"/>
<dbReference type="InterPro" id="IPR022727">
    <property type="entry name" value="Cuticle_C1"/>
</dbReference>
<name>A0AAV8WI55_9CUCU</name>
<keyword evidence="4" id="KW-1185">Reference proteome</keyword>
<dbReference type="Proteomes" id="UP001162156">
    <property type="component" value="Unassembled WGS sequence"/>
</dbReference>
<comment type="caution">
    <text evidence="3">The sequence shown here is derived from an EMBL/GenBank/DDBJ whole genome shotgun (WGS) entry which is preliminary data.</text>
</comment>
<protein>
    <submittedName>
        <fullName evidence="3">Uncharacterized protein</fullName>
    </submittedName>
</protein>
<dbReference type="PANTHER" id="PTHR39068:SF2">
    <property type="entry name" value="MIP24391P"/>
    <property type="match status" value="1"/>
</dbReference>
<gene>
    <name evidence="3" type="ORF">NQ314_021514</name>
</gene>
<reference evidence="3" key="1">
    <citation type="journal article" date="2023" name="Insect Mol. Biol.">
        <title>Genome sequencing provides insights into the evolution of gene families encoding plant cell wall-degrading enzymes in longhorned beetles.</title>
        <authorList>
            <person name="Shin N.R."/>
            <person name="Okamura Y."/>
            <person name="Kirsch R."/>
            <person name="Pauchet Y."/>
        </authorList>
    </citation>
    <scope>NUCLEOTIDE SEQUENCE</scope>
    <source>
        <strain evidence="3">RBIC_L_NR</strain>
    </source>
</reference>
<dbReference type="Pfam" id="PF11018">
    <property type="entry name" value="Cuticle_3"/>
    <property type="match status" value="1"/>
</dbReference>
<dbReference type="AlphaFoldDB" id="A0AAV8WI55"/>
<evidence type="ECO:0000256" key="2">
    <source>
        <dbReference type="ARBA" id="ARBA00022737"/>
    </source>
</evidence>